<proteinExistence type="predicted"/>
<evidence type="ECO:0000313" key="3">
    <source>
        <dbReference type="Proteomes" id="UP000027153"/>
    </source>
</evidence>
<dbReference type="AlphaFoldDB" id="A0A062UWP4"/>
<dbReference type="EMBL" id="JMIY01000005">
    <property type="protein sequence ID" value="KCZ71411.1"/>
    <property type="molecule type" value="Genomic_DNA"/>
</dbReference>
<gene>
    <name evidence="2" type="ORF">ANME2D_02141</name>
</gene>
<reference evidence="2 3" key="1">
    <citation type="journal article" date="2013" name="Nature">
        <title>Anaerobic oxidation of methane coupled to nitrate reduction in a novel archaeal lineage.</title>
        <authorList>
            <person name="Haroon M.F."/>
            <person name="Hu S."/>
            <person name="Shi Y."/>
            <person name="Imelfort M."/>
            <person name="Keller J."/>
            <person name="Hugenholtz P."/>
            <person name="Yuan Z."/>
            <person name="Tyson G.W."/>
        </authorList>
    </citation>
    <scope>NUCLEOTIDE SEQUENCE [LARGE SCALE GENOMIC DNA]</scope>
    <source>
        <strain evidence="2 3">ANME-2d</strain>
    </source>
</reference>
<comment type="caution">
    <text evidence="2">The sequence shown here is derived from an EMBL/GenBank/DDBJ whole genome shotgun (WGS) entry which is preliminary data.</text>
</comment>
<evidence type="ECO:0000313" key="2">
    <source>
        <dbReference type="EMBL" id="KCZ71411.1"/>
    </source>
</evidence>
<feature type="domain" description="SnoaL-like" evidence="1">
    <location>
        <begin position="10"/>
        <end position="61"/>
    </location>
</feature>
<dbReference type="InterPro" id="IPR037401">
    <property type="entry name" value="SnoaL-like"/>
</dbReference>
<organism evidence="2 3">
    <name type="scientific">Candidatus Methanoperedens nitratireducens</name>
    <dbReference type="NCBI Taxonomy" id="1392998"/>
    <lineage>
        <taxon>Archaea</taxon>
        <taxon>Methanobacteriati</taxon>
        <taxon>Methanobacteriota</taxon>
        <taxon>Stenosarchaea group</taxon>
        <taxon>Methanomicrobia</taxon>
        <taxon>Methanosarcinales</taxon>
        <taxon>ANME-2 cluster</taxon>
        <taxon>Candidatus Methanoperedentaceae</taxon>
        <taxon>Candidatus Methanoperedens</taxon>
    </lineage>
</organism>
<dbReference type="SUPFAM" id="SSF54427">
    <property type="entry name" value="NTF2-like"/>
    <property type="match status" value="1"/>
</dbReference>
<dbReference type="InterPro" id="IPR032710">
    <property type="entry name" value="NTF2-like_dom_sf"/>
</dbReference>
<dbReference type="Gene3D" id="3.10.450.50">
    <property type="match status" value="1"/>
</dbReference>
<keyword evidence="3" id="KW-1185">Reference proteome</keyword>
<protein>
    <recommendedName>
        <fullName evidence="1">SnoaL-like domain-containing protein</fullName>
    </recommendedName>
</protein>
<name>A0A062UWP4_9EURY</name>
<evidence type="ECO:0000259" key="1">
    <source>
        <dbReference type="Pfam" id="PF12680"/>
    </source>
</evidence>
<dbReference type="Pfam" id="PF12680">
    <property type="entry name" value="SnoaL_2"/>
    <property type="match status" value="1"/>
</dbReference>
<dbReference type="Proteomes" id="UP000027153">
    <property type="component" value="Unassembled WGS sequence"/>
</dbReference>
<accession>A0A062UWP4</accession>
<sequence>MNEQENVKAVERIYTAFGQGDIPTILNMLAEDIDWLFPGPADIPFAGRYRSREHVGSFLRQSGRP</sequence>